<keyword evidence="6" id="KW-1185">Reference proteome</keyword>
<feature type="region of interest" description="Disordered" evidence="4">
    <location>
        <begin position="2269"/>
        <end position="2298"/>
    </location>
</feature>
<organism evidence="5 6">
    <name type="scientific">Candidatus Cyrtobacter comes</name>
    <dbReference type="NCBI Taxonomy" id="675776"/>
    <lineage>
        <taxon>Bacteria</taxon>
        <taxon>Pseudomonadati</taxon>
        <taxon>Pseudomonadota</taxon>
        <taxon>Alphaproteobacteria</taxon>
        <taxon>Rickettsiales</taxon>
        <taxon>Candidatus Midichloriaceae</taxon>
        <taxon>Candidatus Cyrtobacter</taxon>
    </lineage>
</organism>
<comment type="caution">
    <text evidence="5">The sequence shown here is derived from an EMBL/GenBank/DDBJ whole genome shotgun (WGS) entry which is preliminary data.</text>
</comment>
<evidence type="ECO:0000256" key="4">
    <source>
        <dbReference type="SAM" id="MobiDB-lite"/>
    </source>
</evidence>
<keyword evidence="2 3" id="KW-0040">ANK repeat</keyword>
<gene>
    <name evidence="5" type="ORF">Cyrtocomes_00175</name>
</gene>
<evidence type="ECO:0000256" key="3">
    <source>
        <dbReference type="PROSITE-ProRule" id="PRU00023"/>
    </source>
</evidence>
<dbReference type="SUPFAM" id="SSF48403">
    <property type="entry name" value="Ankyrin repeat"/>
    <property type="match status" value="1"/>
</dbReference>
<dbReference type="Gene3D" id="1.25.40.20">
    <property type="entry name" value="Ankyrin repeat-containing domain"/>
    <property type="match status" value="2"/>
</dbReference>
<dbReference type="SMART" id="SM00248">
    <property type="entry name" value="ANK"/>
    <property type="match status" value="10"/>
</dbReference>
<accession>A0ABU5L6R1</accession>
<evidence type="ECO:0000256" key="2">
    <source>
        <dbReference type="ARBA" id="ARBA00023043"/>
    </source>
</evidence>
<feature type="compositionally biased region" description="Basic and acidic residues" evidence="4">
    <location>
        <begin position="2269"/>
        <end position="2296"/>
    </location>
</feature>
<dbReference type="PROSITE" id="PS50088">
    <property type="entry name" value="ANK_REPEAT"/>
    <property type="match status" value="1"/>
</dbReference>
<dbReference type="EMBL" id="JARGYT010000005">
    <property type="protein sequence ID" value="MDZ5761817.1"/>
    <property type="molecule type" value="Genomic_DNA"/>
</dbReference>
<evidence type="ECO:0000313" key="6">
    <source>
        <dbReference type="Proteomes" id="UP001293791"/>
    </source>
</evidence>
<proteinExistence type="predicted"/>
<dbReference type="RefSeq" id="WP_322497327.1">
    <property type="nucleotide sequence ID" value="NZ_JARGYT010000005.1"/>
</dbReference>
<dbReference type="PANTHER" id="PTHR24198:SF165">
    <property type="entry name" value="ANKYRIN REPEAT-CONTAINING PROTEIN-RELATED"/>
    <property type="match status" value="1"/>
</dbReference>
<keyword evidence="1" id="KW-0677">Repeat</keyword>
<dbReference type="PANTHER" id="PTHR24198">
    <property type="entry name" value="ANKYRIN REPEAT AND PROTEIN KINASE DOMAIN-CONTAINING PROTEIN"/>
    <property type="match status" value="1"/>
</dbReference>
<protein>
    <submittedName>
        <fullName evidence="5">Ankyrin repeats containing protein</fullName>
    </submittedName>
</protein>
<dbReference type="Proteomes" id="UP001293791">
    <property type="component" value="Unassembled WGS sequence"/>
</dbReference>
<name>A0ABU5L6R1_9RICK</name>
<feature type="compositionally biased region" description="Basic and acidic residues" evidence="4">
    <location>
        <begin position="2381"/>
        <end position="2390"/>
    </location>
</feature>
<feature type="repeat" description="ANK" evidence="3">
    <location>
        <begin position="1348"/>
        <end position="1380"/>
    </location>
</feature>
<dbReference type="Pfam" id="PF12796">
    <property type="entry name" value="Ank_2"/>
    <property type="match status" value="1"/>
</dbReference>
<reference evidence="5 6" key="1">
    <citation type="submission" date="2023-02" db="EMBL/GenBank/DDBJ databases">
        <title>Host association and intracellularity evolved multiple times independently in the Rickettsiales.</title>
        <authorList>
            <person name="Castelli M."/>
            <person name="Nardi T."/>
            <person name="Gammuto L."/>
            <person name="Bellinzona G."/>
            <person name="Sabaneyeva E."/>
            <person name="Potekhin A."/>
            <person name="Serra V."/>
            <person name="Petroni G."/>
            <person name="Sassera D."/>
        </authorList>
    </citation>
    <scope>NUCLEOTIDE SEQUENCE [LARGE SCALE GENOMIC DNA]</scope>
    <source>
        <strain evidence="5 6">BOD18</strain>
    </source>
</reference>
<dbReference type="InterPro" id="IPR036770">
    <property type="entry name" value="Ankyrin_rpt-contain_sf"/>
</dbReference>
<feature type="region of interest" description="Disordered" evidence="4">
    <location>
        <begin position="2339"/>
        <end position="2396"/>
    </location>
</feature>
<evidence type="ECO:0000313" key="5">
    <source>
        <dbReference type="EMBL" id="MDZ5761817.1"/>
    </source>
</evidence>
<sequence>MPKRKASAMEDGQGLSLETKIKKIKECIVNNDKHKLLEGILSTMNAGEIMDIVTKNNAQYTKGNNKRNVPLIGLAILNENISVLKLLIKYCPLIVNREYSYDNSQRTPFSVIFEKGVNEWEELFEWRNCEINHTQKFTYEDQTVTLLQFAVLKANNSLLEKIKASNKLDDRAIFICAVGCKNYDMAMDLLTSGKVSPKEDIEMLSKFGPQAYIKSTVWLSVRGVEDDIIRANDFIKACFLLLRSLNNNKVFEQQGKQVASSIMLSMSDRYESFGMLNEQQAKKAEELARKLFVGDDRCIDVRDGGRIINVNGQMVSLNELMLISGPMLTEFLGEAGANVGETLDNGANSALMNILENMSNQEEFTIKIVAALFELGANPNHKELIKIVKAKCKKELDFKIFELLLQKVNDPMLLLDVLDFLKLESQRNLDNCTRNAMREFRDKIKKVEPVVIEKLKESINKSDPSILMKLNTRLINEHALVGSLVSRTNELLGRYMDGNEPINDNDIIPLLEVLELYKNNKDLDKSGKYDKAILWLFNRATTITDPGLLYQIFEKCVSYKNTVPGYYHVFLDNRYEKEIMHAMERVYDFASRGEYSCLSTIKILNHVDSTEAKERFLQIAINSIGRINNAEELYALIKVADELNMLTSQHIKFVRELEKKLYLIEFQNTKDIISFYEIIEKIHKIDRVLIDSAQDAQSLNDNKERINSMKDQICKRFIDFLDQNDLEKLVREMQVIYQYKEKYGNKVLNQVVLGDYKYGHTSRLKSEVYSICDTLRMIMDIAVFLQSQELIEKIIEKYDQNDISNHNNILYQFIGSICTASKFGISDLSILNPIFGVVSFPFLTTVDAPNMAQKQQDLAVFQHIETAQNPLLQAIKDKNFTTFFRFLVKKSLSNYQAGSVINVGEFMHYAAQEPAAIADMLNVIMEEVKAHGSKLDLVFKLKINDEEVQFIEYLTNTLKDKQAISLIIKYYGEQVLRHIASIAKNKEVLDLLLERFPKNIDVRAHYMRYAIQHQDIQIVQKLIGIGFDINTVVISTKIAKDITCSLTALQFAASCDASVDFVKKLIELGADMNKLAVPIDVVKVNQDVFSMPGWGVGTTLCLAIQKSNIELAEYLLKTGKVTNTCLYFAIMRNNGNSISKKIFLYEQRKLNGNTEALASFIRECFNVAVRSGNLEFIEMLVNCDTKPIISVKPNVDSEITILLQRIDDKVPNQISVADFTKTLKLFIENGIFKINDPVTVAGSTIAQIAVESPTREAILKFALENGEDPNSVNPKSKRTLLHEALVSGCSDNTIMLIRSKGGKLGEELPNGDNFLHIGACLNNFNRFMLIHPFDGSTDKKKLNEKNSDGDTPLHIAVKNGALAALEFLMSNSADLNQLNNEKKTPLFCACEETKIARKAYNDAMVALDEAMRTNDQSAIRVANARFIVCENRYNSMCAIITRILKDDPKINKDGKMNFACVNISFDNKVTNLREFFDENCPNEIKILGRLDAYGVPPLIAEDARRKFQEGIHEGTQSVHYTEVTHAVRSSVQGMLQCLQESGINLKTFDVDQKYKVFEKVLEEVAGHMGREYEAHIKKIDHWITLLSCGKIDEKERKELMESGLVTNQDSDAEKIEKLEKNRAAEMLKITHTEAGMRRLRGSEVINYKVTYDGIEYSGRTLLALLYHTIDTKCTAEEKKNAFEGIIMATREKNDNKVFCLEGFMRNIISAVAYIPSIGGKYVFSPDQIYVKDRQIEYLDNLGITTDLFRELMFDKFWSLLEEHERMCLSGYFSKMDPEQLPKGVYVYGLEKDNTRSGGSISSTITSILTPFCTTKEDRVKELIARSQALSFIRAKMLDQLNKNGEKFQVAFKKREEEIRSEVRTLMLQNSATGHDLEKKITETVEERMKEEKIKMEKDIFNLANRLIDDHVNIIEGIEINITPLTVMQDNIKKLIREGHINSEVDFNRLCAAMLVLYYNMYTTYYDRSEGVVYAEKLGTFFEQREYNFASKLQVQKISNLIEQFMSQFVQYHQAVNELLIDKVRPELQSGLEDLNNRKESSRIIERKSQITKYIEFLDATMNERLIELDNLLKNLQPDIDGISKMDMYSMEGAISKITTVLDNVSKLANRIASDLDIFRDVISFTLKIDIDEIQSGIEDVVESVTRKKNADAIFLMIMSSINLIRLQMNVLPKDEFFRMFDEVISNIKNELNDYMVNINGVTLNIGAEIIELADNLKSAVRDQNDICIMKEFKSSIDKLINFIGRAYGAKSAEELRKILEDFRETLKGDDLNIPHGNSDDLHKQERDDAQKSRNQDPFRTISQIEYNEDNDMQHIQEQFLAAAPAAAAAIQCSSHDPRFAPLGVTGTEEPRDSQEKPGSTFVKKVRPDGQPSLKRVLSRQDSSKEEEPASKKSRAP</sequence>
<dbReference type="InterPro" id="IPR002110">
    <property type="entry name" value="Ankyrin_rpt"/>
</dbReference>
<dbReference type="PROSITE" id="PS50297">
    <property type="entry name" value="ANK_REP_REGION"/>
    <property type="match status" value="1"/>
</dbReference>
<evidence type="ECO:0000256" key="1">
    <source>
        <dbReference type="ARBA" id="ARBA00022737"/>
    </source>
</evidence>